<comment type="similarity">
    <text evidence="1">Belongs to the PemK/MazF family.</text>
</comment>
<evidence type="ECO:0000256" key="1">
    <source>
        <dbReference type="ARBA" id="ARBA00007521"/>
    </source>
</evidence>
<dbReference type="AlphaFoldDB" id="A0A0D1LW50"/>
<dbReference type="Gene3D" id="2.30.30.110">
    <property type="match status" value="1"/>
</dbReference>
<dbReference type="RefSeq" id="WP_043708682.1">
    <property type="nucleotide sequence ID" value="NZ_CP012873.1"/>
</dbReference>
<dbReference type="InterPro" id="IPR011067">
    <property type="entry name" value="Plasmid_toxin/cell-grow_inhib"/>
</dbReference>
<dbReference type="PANTHER" id="PTHR33988">
    <property type="entry name" value="ENDORIBONUCLEASE MAZF-RELATED"/>
    <property type="match status" value="1"/>
</dbReference>
<protein>
    <submittedName>
        <fullName evidence="3">PemK-like protein</fullName>
    </submittedName>
</protein>
<dbReference type="PANTHER" id="PTHR33988:SF2">
    <property type="entry name" value="ENDORIBONUCLEASE MAZF"/>
    <property type="match status" value="1"/>
</dbReference>
<dbReference type="SUPFAM" id="SSF50118">
    <property type="entry name" value="Cell growth inhibitor/plasmid maintenance toxic component"/>
    <property type="match status" value="1"/>
</dbReference>
<dbReference type="EMBL" id="JWHU01000001">
    <property type="protein sequence ID" value="KIU22554.1"/>
    <property type="molecule type" value="Genomic_DNA"/>
</dbReference>
<keyword evidence="2" id="KW-1277">Toxin-antitoxin system</keyword>
<evidence type="ECO:0000256" key="2">
    <source>
        <dbReference type="ARBA" id="ARBA00022649"/>
    </source>
</evidence>
<dbReference type="Proteomes" id="UP000032287">
    <property type="component" value="Unassembled WGS sequence"/>
</dbReference>
<dbReference type="GO" id="GO:0004521">
    <property type="term" value="F:RNA endonuclease activity"/>
    <property type="evidence" value="ECO:0007669"/>
    <property type="project" value="TreeGrafter"/>
</dbReference>
<gene>
    <name evidence="3" type="ORF">QX99_00058</name>
</gene>
<name>A0A0D1LW50_9LACO</name>
<evidence type="ECO:0000313" key="3">
    <source>
        <dbReference type="EMBL" id="KIU22554.1"/>
    </source>
</evidence>
<organism evidence="3 4">
    <name type="scientific">Weissella cibaria</name>
    <dbReference type="NCBI Taxonomy" id="137591"/>
    <lineage>
        <taxon>Bacteria</taxon>
        <taxon>Bacillati</taxon>
        <taxon>Bacillota</taxon>
        <taxon>Bacilli</taxon>
        <taxon>Lactobacillales</taxon>
        <taxon>Lactobacillaceae</taxon>
        <taxon>Weissella</taxon>
    </lineage>
</organism>
<dbReference type="GO" id="GO:0006402">
    <property type="term" value="P:mRNA catabolic process"/>
    <property type="evidence" value="ECO:0007669"/>
    <property type="project" value="TreeGrafter"/>
</dbReference>
<evidence type="ECO:0000313" key="4">
    <source>
        <dbReference type="Proteomes" id="UP000032287"/>
    </source>
</evidence>
<dbReference type="Pfam" id="PF02452">
    <property type="entry name" value="PemK_toxin"/>
    <property type="match status" value="1"/>
</dbReference>
<sequence>MTLDEQQNYLADLQASVLTEFDRLHLHENLPWRDEPLDAGDVVWVDFDAIHQNNSSLIKKLRPAVIFQNKHTSEYSSVIMVIPISTAPRAAYDAFYPQITHNLTGTKVEGGLLVNAIQPVAKSAIVEREVYGDAYDYLHTLYPKILRALQKSISPVQHTKGA</sequence>
<proteinExistence type="inferred from homology"/>
<keyword evidence="4" id="KW-1185">Reference proteome</keyword>
<accession>A0A0D1LW50</accession>
<dbReference type="InterPro" id="IPR003477">
    <property type="entry name" value="PemK-like"/>
</dbReference>
<comment type="caution">
    <text evidence="3">The sequence shown here is derived from an EMBL/GenBank/DDBJ whole genome shotgun (WGS) entry which is preliminary data.</text>
</comment>
<dbReference type="OrthoDB" id="9861821at2"/>
<reference evidence="3" key="1">
    <citation type="journal article" date="2015" name="Microbiology (Mosc.)">
        <title>Genomics of the Weissella cibaria species with an examination of its metabolic traits.</title>
        <authorList>
            <person name="Lynch K.M."/>
            <person name="Lucid A."/>
            <person name="Arendt E.K."/>
            <person name="Sleator R.D."/>
            <person name="Lucey B."/>
            <person name="Coffey A."/>
        </authorList>
    </citation>
    <scope>NUCLEOTIDE SEQUENCE [LARGE SCALE GENOMIC DNA]</scope>
    <source>
        <strain evidence="3">MG1</strain>
    </source>
</reference>
<dbReference type="KEGG" id="wcb:AO080_02185"/>
<dbReference type="PATRIC" id="fig|137591.25.peg.57"/>
<dbReference type="STRING" id="137591.AO080_02185"/>
<dbReference type="GO" id="GO:0003677">
    <property type="term" value="F:DNA binding"/>
    <property type="evidence" value="ECO:0007669"/>
    <property type="project" value="InterPro"/>
</dbReference>
<dbReference type="GO" id="GO:0016075">
    <property type="term" value="P:rRNA catabolic process"/>
    <property type="evidence" value="ECO:0007669"/>
    <property type="project" value="TreeGrafter"/>
</dbReference>